<gene>
    <name evidence="3" type="ORF">Fmac_010463</name>
</gene>
<evidence type="ECO:0000313" key="3">
    <source>
        <dbReference type="EMBL" id="KAL2336017.1"/>
    </source>
</evidence>
<dbReference type="Pfam" id="PF00201">
    <property type="entry name" value="UDPGT"/>
    <property type="match status" value="1"/>
</dbReference>
<dbReference type="PANTHER" id="PTHR48049:SF57">
    <property type="entry name" value="UDP-GLYCOSYLTRANSFERASE 91C1-LIKE"/>
    <property type="match status" value="1"/>
</dbReference>
<dbReference type="GO" id="GO:0016758">
    <property type="term" value="F:hexosyltransferase activity"/>
    <property type="evidence" value="ECO:0007669"/>
    <property type="project" value="UniProtKB-ARBA"/>
</dbReference>
<evidence type="ECO:0000256" key="2">
    <source>
        <dbReference type="ARBA" id="ARBA00022679"/>
    </source>
</evidence>
<dbReference type="AlphaFoldDB" id="A0ABD1MKE1"/>
<reference evidence="3 4" key="1">
    <citation type="submission" date="2024-08" db="EMBL/GenBank/DDBJ databases">
        <title>Insights into the chromosomal genome structure of Flemingia macrophylla.</title>
        <authorList>
            <person name="Ding Y."/>
            <person name="Zhao Y."/>
            <person name="Bi W."/>
            <person name="Wu M."/>
            <person name="Zhao G."/>
            <person name="Gong Y."/>
            <person name="Li W."/>
            <person name="Zhang P."/>
        </authorList>
    </citation>
    <scope>NUCLEOTIDE SEQUENCE [LARGE SCALE GENOMIC DNA]</scope>
    <source>
        <strain evidence="3">DYQJB</strain>
        <tissue evidence="3">Leaf</tissue>
    </source>
</reference>
<protein>
    <submittedName>
        <fullName evidence="3">Uncharacterized protein</fullName>
    </submittedName>
</protein>
<keyword evidence="1" id="KW-0328">Glycosyltransferase</keyword>
<sequence length="454" mass="50647">MLLLCLRHARLAAAVAVSSSRKDFFVALCFRAQGLFVALCCASLSSSLLSLSTIHVVMLPWLAFGHLIPFFKLSIALAKAGVRVSFISTPKNIQRLPKLPSTLNHLLDLVQFPLPSLDNELLPEGAETTIDIPFEKIQYLKLAYDQLQHAVKQFVANQSPDWIICDFSPYWMKEISQELQVKLLFFNVFSAPAWAFFGLCTRKTPISPESLTAPPEWVTFPSSVAFKRHETIPICAGANQINASGISDWERIAKVLISSEAVLFRSCYVIEREYLDAYQKLVGKPVIPIGLLPVEKPERDGGIVDHDQDSVPVGFHERTSNRGIVYMGWIPQQEILAHPSIGGYLFHSGWGSAIEALQFGHSLVVLPFIVDQPLNARFLVEKGLAIEVKRNEDGSFTGNDIATSLRQAMVLEESKKLRINTRQAAAIVGNLKLHQDHYIAAFVQFLKDGIWKQI</sequence>
<keyword evidence="4" id="KW-1185">Reference proteome</keyword>
<keyword evidence="2" id="KW-0808">Transferase</keyword>
<evidence type="ECO:0000256" key="1">
    <source>
        <dbReference type="ARBA" id="ARBA00022676"/>
    </source>
</evidence>
<dbReference type="CDD" id="cd03784">
    <property type="entry name" value="GT1_Gtf-like"/>
    <property type="match status" value="1"/>
</dbReference>
<dbReference type="Proteomes" id="UP001603857">
    <property type="component" value="Unassembled WGS sequence"/>
</dbReference>
<dbReference type="InterPro" id="IPR002213">
    <property type="entry name" value="UDP_glucos_trans"/>
</dbReference>
<comment type="caution">
    <text evidence="3">The sequence shown here is derived from an EMBL/GenBank/DDBJ whole genome shotgun (WGS) entry which is preliminary data.</text>
</comment>
<dbReference type="InterPro" id="IPR050481">
    <property type="entry name" value="UDP-glycosyltransf_plant"/>
</dbReference>
<dbReference type="SUPFAM" id="SSF53756">
    <property type="entry name" value="UDP-Glycosyltransferase/glycogen phosphorylase"/>
    <property type="match status" value="1"/>
</dbReference>
<proteinExistence type="predicted"/>
<name>A0ABD1MKE1_9FABA</name>
<dbReference type="EMBL" id="JBGMDY010000004">
    <property type="protein sequence ID" value="KAL2336017.1"/>
    <property type="molecule type" value="Genomic_DNA"/>
</dbReference>
<dbReference type="Gene3D" id="3.40.50.2000">
    <property type="entry name" value="Glycogen Phosphorylase B"/>
    <property type="match status" value="2"/>
</dbReference>
<dbReference type="PANTHER" id="PTHR48049">
    <property type="entry name" value="GLYCOSYLTRANSFERASE"/>
    <property type="match status" value="1"/>
</dbReference>
<organism evidence="3 4">
    <name type="scientific">Flemingia macrophylla</name>
    <dbReference type="NCBI Taxonomy" id="520843"/>
    <lineage>
        <taxon>Eukaryota</taxon>
        <taxon>Viridiplantae</taxon>
        <taxon>Streptophyta</taxon>
        <taxon>Embryophyta</taxon>
        <taxon>Tracheophyta</taxon>
        <taxon>Spermatophyta</taxon>
        <taxon>Magnoliopsida</taxon>
        <taxon>eudicotyledons</taxon>
        <taxon>Gunneridae</taxon>
        <taxon>Pentapetalae</taxon>
        <taxon>rosids</taxon>
        <taxon>fabids</taxon>
        <taxon>Fabales</taxon>
        <taxon>Fabaceae</taxon>
        <taxon>Papilionoideae</taxon>
        <taxon>50 kb inversion clade</taxon>
        <taxon>NPAAA clade</taxon>
        <taxon>indigoferoid/millettioid clade</taxon>
        <taxon>Phaseoleae</taxon>
        <taxon>Flemingia</taxon>
    </lineage>
</organism>
<accession>A0ABD1MKE1</accession>
<evidence type="ECO:0000313" key="4">
    <source>
        <dbReference type="Proteomes" id="UP001603857"/>
    </source>
</evidence>
<dbReference type="FunFam" id="3.40.50.2000:FF:000088">
    <property type="entry name" value="Glycosyltransferase"/>
    <property type="match status" value="1"/>
</dbReference>